<reference evidence="8" key="3">
    <citation type="submission" date="2025-09" db="UniProtKB">
        <authorList>
            <consortium name="Ensembl"/>
        </authorList>
    </citation>
    <scope>IDENTIFICATION</scope>
</reference>
<reference evidence="8 9" key="1">
    <citation type="submission" date="2020-10" db="EMBL/GenBank/DDBJ databases">
        <title>Pygocentrus nattereri (red-bellied piranha) genome, fPygNat1, primary haplotype.</title>
        <authorList>
            <person name="Myers G."/>
            <person name="Meyer A."/>
            <person name="Karagic N."/>
            <person name="Pippel M."/>
            <person name="Winkler S."/>
            <person name="Tracey A."/>
            <person name="Wood J."/>
            <person name="Formenti G."/>
            <person name="Howe K."/>
            <person name="Fedrigo O."/>
            <person name="Jarvis E.D."/>
        </authorList>
    </citation>
    <scope>NUCLEOTIDE SEQUENCE [LARGE SCALE GENOMIC DNA]</scope>
</reference>
<keyword evidence="5" id="KW-0472">Membrane</keyword>
<evidence type="ECO:0000256" key="3">
    <source>
        <dbReference type="ARBA" id="ARBA00022737"/>
    </source>
</evidence>
<keyword evidence="3" id="KW-0677">Repeat</keyword>
<keyword evidence="5" id="KW-0812">Transmembrane</keyword>
<evidence type="ECO:0000256" key="6">
    <source>
        <dbReference type="SAM" id="SignalP"/>
    </source>
</evidence>
<dbReference type="Pfam" id="PF13855">
    <property type="entry name" value="LRR_8"/>
    <property type="match status" value="2"/>
</dbReference>
<protein>
    <recommendedName>
        <fullName evidence="7">LRRCT domain-containing protein</fullName>
    </recommendedName>
</protein>
<name>A0A3B4EPF1_PYGNA</name>
<dbReference type="Gene3D" id="3.80.10.10">
    <property type="entry name" value="Ribonuclease Inhibitor"/>
    <property type="match status" value="2"/>
</dbReference>
<reference evidence="8" key="2">
    <citation type="submission" date="2025-08" db="UniProtKB">
        <authorList>
            <consortium name="Ensembl"/>
        </authorList>
    </citation>
    <scope>IDENTIFICATION</scope>
</reference>
<dbReference type="SMART" id="SM00369">
    <property type="entry name" value="LRR_TYP"/>
    <property type="match status" value="6"/>
</dbReference>
<dbReference type="InterPro" id="IPR001611">
    <property type="entry name" value="Leu-rich_rpt"/>
</dbReference>
<dbReference type="Ensembl" id="ENSPNAT00000032539.2">
    <property type="protein sequence ID" value="ENSPNAP00000037061.2"/>
    <property type="gene ID" value="ENSPNAG00000028388.2"/>
</dbReference>
<evidence type="ECO:0000313" key="8">
    <source>
        <dbReference type="Ensembl" id="ENSPNAP00000037061.2"/>
    </source>
</evidence>
<dbReference type="InterPro" id="IPR050541">
    <property type="entry name" value="LRR_TM_domain-containing"/>
</dbReference>
<evidence type="ECO:0000256" key="4">
    <source>
        <dbReference type="SAM" id="MobiDB-lite"/>
    </source>
</evidence>
<feature type="region of interest" description="Disordered" evidence="4">
    <location>
        <begin position="428"/>
        <end position="453"/>
    </location>
</feature>
<dbReference type="InterPro" id="IPR000483">
    <property type="entry name" value="Cys-rich_flank_reg_C"/>
</dbReference>
<dbReference type="PROSITE" id="PS51450">
    <property type="entry name" value="LRR"/>
    <property type="match status" value="2"/>
</dbReference>
<feature type="compositionally biased region" description="Polar residues" evidence="4">
    <location>
        <begin position="645"/>
        <end position="660"/>
    </location>
</feature>
<dbReference type="GO" id="GO:0005886">
    <property type="term" value="C:plasma membrane"/>
    <property type="evidence" value="ECO:0007669"/>
    <property type="project" value="TreeGrafter"/>
</dbReference>
<feature type="signal peptide" evidence="6">
    <location>
        <begin position="1"/>
        <end position="15"/>
    </location>
</feature>
<feature type="transmembrane region" description="Helical" evidence="5">
    <location>
        <begin position="306"/>
        <end position="329"/>
    </location>
</feature>
<dbReference type="Proteomes" id="UP001501920">
    <property type="component" value="Chromosome 19"/>
</dbReference>
<dbReference type="Pfam" id="PF00560">
    <property type="entry name" value="LRR_1"/>
    <property type="match status" value="1"/>
</dbReference>
<keyword evidence="9" id="KW-1185">Reference proteome</keyword>
<dbReference type="PANTHER" id="PTHR24369">
    <property type="entry name" value="ANTIGEN BSP, PUTATIVE-RELATED"/>
    <property type="match status" value="1"/>
</dbReference>
<dbReference type="PANTHER" id="PTHR24369:SF213">
    <property type="entry name" value="INSULIN LIKE GROWTH FACTOR BINDING PROTEIN ACID LABILE SUBUNIT"/>
    <property type="match status" value="1"/>
</dbReference>
<feature type="region of interest" description="Disordered" evidence="4">
    <location>
        <begin position="858"/>
        <end position="902"/>
    </location>
</feature>
<sequence length="942" mass="104874">MRSVLLTLMVSLTQVQFPVSCPASCIVCSEDAIICNKLSSTIEAPDSTKALMLIDGLIDTVGSIVFSDSSNMSVLALSNNVISTIMDNAFQNLTVLRTLILDHNRLSNQALDTLTFSWLRKLETLHLGNNALKDIDGSWFQSTKALKTLLLEGNLLTSLNSSTFASSDLRNLEILDLSDNLIAYLGRNSFRNLPRLRSLDLSRNRLQNAPDAFSYLSWLSMLNLDLNRWNCTCELRELASFLNSYVQSPDKVLYNGQRMACVSSDNPAVQTVLELTEANCVPANSNITVTVTAKSSITPQRYVRDVAITAICFFLGGVGITLGLLALVYRKLGKNFKLQEKNEAEEQSSQASAQWDFSEDKEALSMAYSLHNSNHRGPQPWNKENTSFDVKSVDNHFICPNCSSTTLGTGYQEGGQRRETLLQRDNHRGLQHKREDGWSTPVESDQWNETEGHSVLQSRIKDIRAQRQGEKRNGGVNLFHLRSPETVPHGVSKDTSTIRMEQLALRRHISVAQRQTFTPKEKLHPKMYGNPINNHLMKHQHEEYGTLPVYQTINCLHCHQTYEYRQTGNENQDSLFRNHTDTALPSDGKVSESTVCRDSLHYNQTSEEGPAKEQRSVTFDLSGSLEQGFILSSKEHEGPYRISKTKTSQPRENSPKSGKISSRRTKGLKSRNPGSQLSRKLKVKLNLNPLKRNRVHSTSSHSHEDDEADGTSIKAKKGKNQKRKDDAKEKSKTDKARKKPPWSGSKAVKKSKRSDSEEQDEAPTVEQDSEKTPSKRTASKKNDQESSRNNKEDVLNDQSDTNYPADGEIQCNNSLMSANTATASSSESQILQNSAVPLTHSLDLSAATVQPLSMVKTTDPQQATNPDLNLPVSPLENIGGPQEEPTGSQEVGENSTTPVPTAPTVVQEYLSSGDGSPKRRIRLIIPEKTSNRPQTALERKIR</sequence>
<dbReference type="STRING" id="42514.ENSPNAP00000037061"/>
<feature type="chain" id="PRO_5043433683" description="LRRCT domain-containing protein" evidence="6">
    <location>
        <begin position="16"/>
        <end position="942"/>
    </location>
</feature>
<feature type="compositionally biased region" description="Low complexity" evidence="4">
    <location>
        <begin position="684"/>
        <end position="700"/>
    </location>
</feature>
<dbReference type="RefSeq" id="XP_037387122.1">
    <property type="nucleotide sequence ID" value="XM_037531225.1"/>
</dbReference>
<feature type="region of interest" description="Disordered" evidence="4">
    <location>
        <begin position="573"/>
        <end position="592"/>
    </location>
</feature>
<feature type="compositionally biased region" description="Basic and acidic residues" evidence="4">
    <location>
        <begin position="723"/>
        <end position="734"/>
    </location>
</feature>
<evidence type="ECO:0000256" key="5">
    <source>
        <dbReference type="SAM" id="Phobius"/>
    </source>
</evidence>
<feature type="compositionally biased region" description="Polar residues" evidence="4">
    <location>
        <begin position="858"/>
        <end position="867"/>
    </location>
</feature>
<dbReference type="SUPFAM" id="SSF52058">
    <property type="entry name" value="L domain-like"/>
    <property type="match status" value="1"/>
</dbReference>
<evidence type="ECO:0000256" key="1">
    <source>
        <dbReference type="ARBA" id="ARBA00022614"/>
    </source>
</evidence>
<dbReference type="GeneTree" id="ENSGT00940000161095"/>
<dbReference type="OMA" id="CHQTYEY"/>
<dbReference type="InterPro" id="IPR032675">
    <property type="entry name" value="LRR_dom_sf"/>
</dbReference>
<feature type="domain" description="LRRCT" evidence="7">
    <location>
        <begin position="227"/>
        <end position="281"/>
    </location>
</feature>
<feature type="compositionally biased region" description="Low complexity" evidence="4">
    <location>
        <begin position="812"/>
        <end position="828"/>
    </location>
</feature>
<dbReference type="SMART" id="SM00082">
    <property type="entry name" value="LRRCT"/>
    <property type="match status" value="1"/>
</dbReference>
<feature type="compositionally biased region" description="Basic and acidic residues" evidence="4">
    <location>
        <begin position="428"/>
        <end position="437"/>
    </location>
</feature>
<feature type="region of interest" description="Disordered" evidence="4">
    <location>
        <begin position="630"/>
        <end position="830"/>
    </location>
</feature>
<keyword evidence="1" id="KW-0433">Leucine-rich repeat</keyword>
<evidence type="ECO:0000313" key="9">
    <source>
        <dbReference type="Proteomes" id="UP001501920"/>
    </source>
</evidence>
<organism evidence="8 9">
    <name type="scientific">Pygocentrus nattereri</name>
    <name type="common">Red-bellied piranha</name>
    <dbReference type="NCBI Taxonomy" id="42514"/>
    <lineage>
        <taxon>Eukaryota</taxon>
        <taxon>Metazoa</taxon>
        <taxon>Chordata</taxon>
        <taxon>Craniata</taxon>
        <taxon>Vertebrata</taxon>
        <taxon>Euteleostomi</taxon>
        <taxon>Actinopterygii</taxon>
        <taxon>Neopterygii</taxon>
        <taxon>Teleostei</taxon>
        <taxon>Ostariophysi</taxon>
        <taxon>Characiformes</taxon>
        <taxon>Characoidei</taxon>
        <taxon>Pygocentrus</taxon>
    </lineage>
</organism>
<gene>
    <name evidence="8" type="primary">LRRC53</name>
</gene>
<proteinExistence type="predicted"/>
<evidence type="ECO:0000256" key="2">
    <source>
        <dbReference type="ARBA" id="ARBA00022729"/>
    </source>
</evidence>
<feature type="compositionally biased region" description="Polar residues" evidence="4">
    <location>
        <begin position="885"/>
        <end position="895"/>
    </location>
</feature>
<dbReference type="AlphaFoldDB" id="A0A3B4EPF1"/>
<dbReference type="InterPro" id="IPR003591">
    <property type="entry name" value="Leu-rich_rpt_typical-subtyp"/>
</dbReference>
<dbReference type="GeneID" id="119261620"/>
<feature type="compositionally biased region" description="Polar residues" evidence="4">
    <location>
        <begin position="573"/>
        <end position="583"/>
    </location>
</feature>
<keyword evidence="2 6" id="KW-0732">Signal</keyword>
<evidence type="ECO:0000259" key="7">
    <source>
        <dbReference type="SMART" id="SM00082"/>
    </source>
</evidence>
<feature type="compositionally biased region" description="Basic and acidic residues" evidence="4">
    <location>
        <begin position="780"/>
        <end position="794"/>
    </location>
</feature>
<keyword evidence="5" id="KW-1133">Transmembrane helix</keyword>
<accession>A0A3B4EPF1</accession>